<feature type="compositionally biased region" description="Low complexity" evidence="1">
    <location>
        <begin position="184"/>
        <end position="203"/>
    </location>
</feature>
<gene>
    <name evidence="2" type="ORF">SNAT2548_LOCUS22128</name>
</gene>
<feature type="region of interest" description="Disordered" evidence="1">
    <location>
        <begin position="28"/>
        <end position="49"/>
    </location>
</feature>
<evidence type="ECO:0000313" key="2">
    <source>
        <dbReference type="EMBL" id="CAE7406745.1"/>
    </source>
</evidence>
<feature type="compositionally biased region" description="Polar residues" evidence="1">
    <location>
        <begin position="733"/>
        <end position="742"/>
    </location>
</feature>
<evidence type="ECO:0000256" key="1">
    <source>
        <dbReference type="SAM" id="MobiDB-lite"/>
    </source>
</evidence>
<comment type="caution">
    <text evidence="2">The sequence shown here is derived from an EMBL/GenBank/DDBJ whole genome shotgun (WGS) entry which is preliminary data.</text>
</comment>
<keyword evidence="3" id="KW-1185">Reference proteome</keyword>
<proteinExistence type="predicted"/>
<reference evidence="2" key="1">
    <citation type="submission" date="2021-02" db="EMBL/GenBank/DDBJ databases">
        <authorList>
            <person name="Dougan E. K."/>
            <person name="Rhodes N."/>
            <person name="Thang M."/>
            <person name="Chan C."/>
        </authorList>
    </citation>
    <scope>NUCLEOTIDE SEQUENCE</scope>
</reference>
<dbReference type="OrthoDB" id="411198at2759"/>
<accession>A0A812QWN1</accession>
<dbReference type="EMBL" id="CAJNDS010002275">
    <property type="protein sequence ID" value="CAE7406745.1"/>
    <property type="molecule type" value="Genomic_DNA"/>
</dbReference>
<sequence>MKRSAPVAGFLHVEGGVCRLEVTNLSMASGSAQPPTSFSQSSASPTVPNNTMEMPRLADIIAKITDGTLVTHETKQSITSRQMEPCSRACPSSVVGDTEKRLQQVAKTAQSMLAITDQSTPASAVIDSRNANEGILAITDVRTRTNAITNSRVTNEEPTDVITESRDANEETQSNQTNDENQGESSSDDNSSSSSSSSEVSNMSNVDFSNWTTEWHDAWQSVVSLSAQAEGSNKKQRIAKSMMQCLRTAKQQWDCVAQAQGTFVKFHSEHFHTTVQEGKYTVADLPLIEVHGKGKKFKEFFRLIHDVSTEDQAQIREIMAKDPNNTALLPDSVRPGDVLGEACTLQLVIDTRSNAVLQFFHSSISLPWGVVRLFCRDKPMLLNYKIATNSDLVKCACLVMLKGIEGDRWMKQSLGTKLVRSKSTSEKDASSWDPSPEELREGIDFINMNAPLANGKNEQFLWSLLNVRDNESPIYAWPMHVVSKACQNRTTGDSQAEPEFFFPLLVEDLNYEFVNKILPLILPTMTTHGLILLGRAGIGKNSSGWRRSKQIDGFRERPGEITVPVLLDDPILSSMSLEDIKSFLDVGETTLVDARYRAAKFARNQTRILLNNEWKPENEPDLPFADHISWGQFLNMFHTSMNDAGMPHLMAILKRATVVIAGGGVTEDWLRADNKSFYSHYKDGRFVKYPKYEENLAKEADMMVEILASPEEKEYLKRGATYDAWHQDFGNETTDASRASASTPPPRAGAEVSQSSPLIRSPPSKMLRMESGREAEEYDADEEATRHLHGALAKAHEIEATLYSMTGYETVLVRTFRCTTYSCRRTFGPNFAWDASSKINTASPLDLKNMEALFVNSKVGFSLSFLEYHALMEFRACLSARAVEYVYQHTFGLNTAGNMSNRWRLSYSSAIMCYVAIHELAPLHLHMKIVLGNEISSDILAKYEQHVLGHVLPAKNRTKVSEVVCDGHAKVHVKCASARNHAGKPRADGKKKPYGHGWFMVVNPADKRILWAKPMLVPEGNDILEDAITSILPSYKNMNCVIVDRACSFYPSALKQKRLKQIKFWVVDKFHSHGHTKSNSNGAKKFYINLEDEVSFVMSKDLTGKPCAASVVKERKGAWRTNRGRRLPGAKDAKKETIKDQVKRLTAMDTDQVLQNATLFREILDSPDFEFSHLYKVITMLASKDLLEDTRSDRIYRLFLESNAMQACLRTTIIKQGAGRHHGNFLEDLQACSRCGCACIYVQPDGWRVDISR</sequence>
<evidence type="ECO:0000313" key="3">
    <source>
        <dbReference type="Proteomes" id="UP000604046"/>
    </source>
</evidence>
<dbReference type="Proteomes" id="UP000604046">
    <property type="component" value="Unassembled WGS sequence"/>
</dbReference>
<name>A0A812QWN1_9DINO</name>
<organism evidence="2 3">
    <name type="scientific">Symbiodinium natans</name>
    <dbReference type="NCBI Taxonomy" id="878477"/>
    <lineage>
        <taxon>Eukaryota</taxon>
        <taxon>Sar</taxon>
        <taxon>Alveolata</taxon>
        <taxon>Dinophyceae</taxon>
        <taxon>Suessiales</taxon>
        <taxon>Symbiodiniaceae</taxon>
        <taxon>Symbiodinium</taxon>
    </lineage>
</organism>
<dbReference type="AlphaFoldDB" id="A0A812QWN1"/>
<feature type="compositionally biased region" description="Polar residues" evidence="1">
    <location>
        <begin position="171"/>
        <end position="180"/>
    </location>
</feature>
<protein>
    <submittedName>
        <fullName evidence="2">Uncharacterized protein</fullName>
    </submittedName>
</protein>
<feature type="region of interest" description="Disordered" evidence="1">
    <location>
        <begin position="733"/>
        <end position="764"/>
    </location>
</feature>
<feature type="region of interest" description="Disordered" evidence="1">
    <location>
        <begin position="149"/>
        <end position="203"/>
    </location>
</feature>